<accession>A0A8H6L2U1</accession>
<name>A0A8H6L2U1_9LECA</name>
<dbReference type="Proteomes" id="UP000578531">
    <property type="component" value="Unassembled WGS sequence"/>
</dbReference>
<feature type="compositionally biased region" description="Polar residues" evidence="1">
    <location>
        <begin position="65"/>
        <end position="77"/>
    </location>
</feature>
<gene>
    <name evidence="2" type="ORF">HO173_008378</name>
</gene>
<keyword evidence="3" id="KW-1185">Reference proteome</keyword>
<reference evidence="2 3" key="1">
    <citation type="journal article" date="2020" name="Genomics">
        <title>Complete, high-quality genomes from long-read metagenomic sequencing of two wolf lichen thalli reveals enigmatic genome architecture.</title>
        <authorList>
            <person name="McKenzie S.K."/>
            <person name="Walston R.F."/>
            <person name="Allen J.L."/>
        </authorList>
    </citation>
    <scope>NUCLEOTIDE SEQUENCE [LARGE SCALE GENOMIC DNA]</scope>
    <source>
        <strain evidence="2">WasteWater2</strain>
    </source>
</reference>
<evidence type="ECO:0000313" key="2">
    <source>
        <dbReference type="EMBL" id="KAF6233446.1"/>
    </source>
</evidence>
<organism evidence="2 3">
    <name type="scientific">Letharia columbiana</name>
    <dbReference type="NCBI Taxonomy" id="112416"/>
    <lineage>
        <taxon>Eukaryota</taxon>
        <taxon>Fungi</taxon>
        <taxon>Dikarya</taxon>
        <taxon>Ascomycota</taxon>
        <taxon>Pezizomycotina</taxon>
        <taxon>Lecanoromycetes</taxon>
        <taxon>OSLEUM clade</taxon>
        <taxon>Lecanoromycetidae</taxon>
        <taxon>Lecanorales</taxon>
        <taxon>Lecanorineae</taxon>
        <taxon>Parmeliaceae</taxon>
        <taxon>Letharia</taxon>
    </lineage>
</organism>
<dbReference type="RefSeq" id="XP_037162864.1">
    <property type="nucleotide sequence ID" value="XM_037310278.1"/>
</dbReference>
<dbReference type="GeneID" id="59290034"/>
<evidence type="ECO:0000256" key="1">
    <source>
        <dbReference type="SAM" id="MobiDB-lite"/>
    </source>
</evidence>
<feature type="compositionally biased region" description="Basic and acidic residues" evidence="1">
    <location>
        <begin position="1"/>
        <end position="18"/>
    </location>
</feature>
<dbReference type="AlphaFoldDB" id="A0A8H6L2U1"/>
<comment type="caution">
    <text evidence="2">The sequence shown here is derived from an EMBL/GenBank/DDBJ whole genome shotgun (WGS) entry which is preliminary data.</text>
</comment>
<feature type="region of interest" description="Disordered" evidence="1">
    <location>
        <begin position="1"/>
        <end position="112"/>
    </location>
</feature>
<evidence type="ECO:0000313" key="3">
    <source>
        <dbReference type="Proteomes" id="UP000578531"/>
    </source>
</evidence>
<sequence length="112" mass="12552">MFSRLESGHVLRSDDSDASRPIVGASGSHGTGPPEPLRDHYYSSDLHRMHTKPDGSRSDDRDRQYGNNNRSSNSGEQDNYGYFETASEPRPSITPRQQEPFASRLIPTMGRD</sequence>
<proteinExistence type="predicted"/>
<protein>
    <submittedName>
        <fullName evidence="2">Uncharacterized protein</fullName>
    </submittedName>
</protein>
<feature type="compositionally biased region" description="Basic and acidic residues" evidence="1">
    <location>
        <begin position="36"/>
        <end position="64"/>
    </location>
</feature>
<dbReference type="EMBL" id="JACCJC010000038">
    <property type="protein sequence ID" value="KAF6233446.1"/>
    <property type="molecule type" value="Genomic_DNA"/>
</dbReference>